<dbReference type="SUPFAM" id="SSF46785">
    <property type="entry name" value="Winged helix' DNA-binding domain"/>
    <property type="match status" value="1"/>
</dbReference>
<dbReference type="Pfam" id="PF01022">
    <property type="entry name" value="HTH_5"/>
    <property type="match status" value="1"/>
</dbReference>
<dbReference type="Gene3D" id="1.10.10.10">
    <property type="entry name" value="Winged helix-like DNA-binding domain superfamily/Winged helix DNA-binding domain"/>
    <property type="match status" value="1"/>
</dbReference>
<dbReference type="GO" id="GO:0003700">
    <property type="term" value="F:DNA-binding transcription factor activity"/>
    <property type="evidence" value="ECO:0007669"/>
    <property type="project" value="InterPro"/>
</dbReference>
<organism evidence="2 3">
    <name type="scientific">Thermoproteota archaeon</name>
    <dbReference type="NCBI Taxonomy" id="2056631"/>
    <lineage>
        <taxon>Archaea</taxon>
        <taxon>Thermoproteota</taxon>
    </lineage>
</organism>
<name>A0A497F266_9CREN</name>
<dbReference type="SMART" id="SM00418">
    <property type="entry name" value="HTH_ARSR"/>
    <property type="match status" value="1"/>
</dbReference>
<sequence length="105" mass="12343">MEIKSEKEMVRLLKALANPLRLKILASLYSKPKSVYMLSRELKKPYPLVHIYLTSLKKLGLIKTVKVEKRTEALPPVRYYVTEDFRITITPELIKRIVKEDDKNE</sequence>
<dbReference type="InterPro" id="IPR011991">
    <property type="entry name" value="ArsR-like_HTH"/>
</dbReference>
<gene>
    <name evidence="2" type="ORF">DRJ26_03395</name>
</gene>
<reference evidence="2 3" key="1">
    <citation type="submission" date="2018-06" db="EMBL/GenBank/DDBJ databases">
        <title>Extensive metabolic versatility and redundancy in microbially diverse, dynamic hydrothermal sediments.</title>
        <authorList>
            <person name="Dombrowski N."/>
            <person name="Teske A."/>
            <person name="Baker B.J."/>
        </authorList>
    </citation>
    <scope>NUCLEOTIDE SEQUENCE [LARGE SCALE GENOMIC DNA]</scope>
    <source>
        <strain evidence="2">B20_G2</strain>
    </source>
</reference>
<dbReference type="InterPro" id="IPR036390">
    <property type="entry name" value="WH_DNA-bd_sf"/>
</dbReference>
<dbReference type="InterPro" id="IPR036388">
    <property type="entry name" value="WH-like_DNA-bd_sf"/>
</dbReference>
<dbReference type="InterPro" id="IPR001845">
    <property type="entry name" value="HTH_ArsR_DNA-bd_dom"/>
</dbReference>
<proteinExistence type="predicted"/>
<feature type="domain" description="HTH arsR-type" evidence="1">
    <location>
        <begin position="11"/>
        <end position="90"/>
    </location>
</feature>
<dbReference type="Proteomes" id="UP000269499">
    <property type="component" value="Unassembled WGS sequence"/>
</dbReference>
<dbReference type="EMBL" id="QMRA01000068">
    <property type="protein sequence ID" value="RLE53399.1"/>
    <property type="molecule type" value="Genomic_DNA"/>
</dbReference>
<accession>A0A497F266</accession>
<evidence type="ECO:0000259" key="1">
    <source>
        <dbReference type="SMART" id="SM00418"/>
    </source>
</evidence>
<dbReference type="AlphaFoldDB" id="A0A497F266"/>
<comment type="caution">
    <text evidence="2">The sequence shown here is derived from an EMBL/GenBank/DDBJ whole genome shotgun (WGS) entry which is preliminary data.</text>
</comment>
<evidence type="ECO:0000313" key="3">
    <source>
        <dbReference type="Proteomes" id="UP000269499"/>
    </source>
</evidence>
<evidence type="ECO:0000313" key="2">
    <source>
        <dbReference type="EMBL" id="RLE53399.1"/>
    </source>
</evidence>
<dbReference type="CDD" id="cd00090">
    <property type="entry name" value="HTH_ARSR"/>
    <property type="match status" value="1"/>
</dbReference>
<protein>
    <recommendedName>
        <fullName evidence="1">HTH arsR-type domain-containing protein</fullName>
    </recommendedName>
</protein>